<proteinExistence type="predicted"/>
<evidence type="ECO:0000313" key="1">
    <source>
        <dbReference type="EMBL" id="KAK6315185.1"/>
    </source>
</evidence>
<reference evidence="1 2" key="1">
    <citation type="submission" date="2021-04" db="EMBL/GenBank/DDBJ databases">
        <authorList>
            <person name="De Guttry C."/>
            <person name="Zahm M."/>
            <person name="Klopp C."/>
            <person name="Cabau C."/>
            <person name="Louis A."/>
            <person name="Berthelot C."/>
            <person name="Parey E."/>
            <person name="Roest Crollius H."/>
            <person name="Montfort J."/>
            <person name="Robinson-Rechavi M."/>
            <person name="Bucao C."/>
            <person name="Bouchez O."/>
            <person name="Gislard M."/>
            <person name="Lluch J."/>
            <person name="Milhes M."/>
            <person name="Lampietro C."/>
            <person name="Lopez Roques C."/>
            <person name="Donnadieu C."/>
            <person name="Braasch I."/>
            <person name="Desvignes T."/>
            <person name="Postlethwait J."/>
            <person name="Bobe J."/>
            <person name="Wedekind C."/>
            <person name="Guiguen Y."/>
        </authorList>
    </citation>
    <scope>NUCLEOTIDE SEQUENCE [LARGE SCALE GENOMIC DNA]</scope>
    <source>
        <strain evidence="1">Cs_M1</strain>
        <tissue evidence="1">Blood</tissue>
    </source>
</reference>
<dbReference type="EMBL" id="JAGTTL010000012">
    <property type="protein sequence ID" value="KAK6315185.1"/>
    <property type="molecule type" value="Genomic_DNA"/>
</dbReference>
<dbReference type="AlphaFoldDB" id="A0AAN8QSZ6"/>
<comment type="caution">
    <text evidence="1">The sequence shown here is derived from an EMBL/GenBank/DDBJ whole genome shotgun (WGS) entry which is preliminary data.</text>
</comment>
<dbReference type="Proteomes" id="UP001356427">
    <property type="component" value="Unassembled WGS sequence"/>
</dbReference>
<gene>
    <name evidence="1" type="ORF">J4Q44_G00147140</name>
</gene>
<evidence type="ECO:0000313" key="2">
    <source>
        <dbReference type="Proteomes" id="UP001356427"/>
    </source>
</evidence>
<name>A0AAN8QSZ6_9TELE</name>
<keyword evidence="2" id="KW-1185">Reference proteome</keyword>
<sequence>MPRGDRLRRLTGIRDFLSGTGRPADGQVRFCRSNGASCRVWWNALRTPTESRPNICSRISSGC</sequence>
<organism evidence="1 2">
    <name type="scientific">Coregonus suidteri</name>
    <dbReference type="NCBI Taxonomy" id="861788"/>
    <lineage>
        <taxon>Eukaryota</taxon>
        <taxon>Metazoa</taxon>
        <taxon>Chordata</taxon>
        <taxon>Craniata</taxon>
        <taxon>Vertebrata</taxon>
        <taxon>Euteleostomi</taxon>
        <taxon>Actinopterygii</taxon>
        <taxon>Neopterygii</taxon>
        <taxon>Teleostei</taxon>
        <taxon>Protacanthopterygii</taxon>
        <taxon>Salmoniformes</taxon>
        <taxon>Salmonidae</taxon>
        <taxon>Coregoninae</taxon>
        <taxon>Coregonus</taxon>
    </lineage>
</organism>
<accession>A0AAN8QSZ6</accession>
<protein>
    <submittedName>
        <fullName evidence="1">Uncharacterized protein</fullName>
    </submittedName>
</protein>